<keyword evidence="4" id="KW-1185">Reference proteome</keyword>
<evidence type="ECO:0000313" key="3">
    <source>
        <dbReference type="EMBL" id="CAL1529366.1"/>
    </source>
</evidence>
<reference evidence="3 4" key="1">
    <citation type="submission" date="2024-04" db="EMBL/GenBank/DDBJ databases">
        <authorList>
            <consortium name="Genoscope - CEA"/>
            <person name="William W."/>
        </authorList>
    </citation>
    <scope>NUCLEOTIDE SEQUENCE [LARGE SCALE GENOMIC DNA]</scope>
</reference>
<feature type="compositionally biased region" description="Polar residues" evidence="1">
    <location>
        <begin position="138"/>
        <end position="147"/>
    </location>
</feature>
<feature type="non-terminal residue" evidence="3">
    <location>
        <position position="190"/>
    </location>
</feature>
<protein>
    <submittedName>
        <fullName evidence="3">Uncharacterized protein</fullName>
    </submittedName>
</protein>
<feature type="region of interest" description="Disordered" evidence="1">
    <location>
        <begin position="127"/>
        <end position="190"/>
    </location>
</feature>
<sequence>MTTFGCYIYGFGRDSSYMHWGGYQECGHSDPDAKADQIDNDCDGRVDEEKKDGKDNDKDGMIDEDLNNVEDYLGSESSRWLVVLLSITLVLALGGLIGFMVSIYKRGQPKAKPIGIPVIYYDEESWRSSQKGSHRASRTGSPVQSRRGSFDTKNRSIAGSSGTYATKMSRRSSPVDDAYAKMPQKFNNAS</sequence>
<accession>A0AAV2H6M1</accession>
<keyword evidence="2" id="KW-0472">Membrane</keyword>
<dbReference type="EMBL" id="CAXITT010000047">
    <property type="protein sequence ID" value="CAL1529366.1"/>
    <property type="molecule type" value="Genomic_DNA"/>
</dbReference>
<evidence type="ECO:0000256" key="1">
    <source>
        <dbReference type="SAM" id="MobiDB-lite"/>
    </source>
</evidence>
<dbReference type="Proteomes" id="UP001497497">
    <property type="component" value="Unassembled WGS sequence"/>
</dbReference>
<feature type="compositionally biased region" description="Polar residues" evidence="1">
    <location>
        <begin position="155"/>
        <end position="166"/>
    </location>
</feature>
<feature type="transmembrane region" description="Helical" evidence="2">
    <location>
        <begin position="80"/>
        <end position="104"/>
    </location>
</feature>
<organism evidence="3 4">
    <name type="scientific">Lymnaea stagnalis</name>
    <name type="common">Great pond snail</name>
    <name type="synonym">Helix stagnalis</name>
    <dbReference type="NCBI Taxonomy" id="6523"/>
    <lineage>
        <taxon>Eukaryota</taxon>
        <taxon>Metazoa</taxon>
        <taxon>Spiralia</taxon>
        <taxon>Lophotrochozoa</taxon>
        <taxon>Mollusca</taxon>
        <taxon>Gastropoda</taxon>
        <taxon>Heterobranchia</taxon>
        <taxon>Euthyneura</taxon>
        <taxon>Panpulmonata</taxon>
        <taxon>Hygrophila</taxon>
        <taxon>Lymnaeoidea</taxon>
        <taxon>Lymnaeidae</taxon>
        <taxon>Lymnaea</taxon>
    </lineage>
</organism>
<evidence type="ECO:0000313" key="4">
    <source>
        <dbReference type="Proteomes" id="UP001497497"/>
    </source>
</evidence>
<evidence type="ECO:0000256" key="2">
    <source>
        <dbReference type="SAM" id="Phobius"/>
    </source>
</evidence>
<proteinExistence type="predicted"/>
<gene>
    <name evidence="3" type="ORF">GSLYS_00003521001</name>
</gene>
<comment type="caution">
    <text evidence="3">The sequence shown here is derived from an EMBL/GenBank/DDBJ whole genome shotgun (WGS) entry which is preliminary data.</text>
</comment>
<keyword evidence="2" id="KW-0812">Transmembrane</keyword>
<keyword evidence="2" id="KW-1133">Transmembrane helix</keyword>
<dbReference type="AlphaFoldDB" id="A0AAV2H6M1"/>
<name>A0AAV2H6M1_LYMST</name>